<gene>
    <name evidence="2" type="ORF">EK403_16010</name>
</gene>
<name>A0A4Q0MCB7_9HYPH</name>
<keyword evidence="2" id="KW-0489">Methyltransferase</keyword>
<protein>
    <submittedName>
        <fullName evidence="2">Class I SAM-dependent methyltransferase</fullName>
    </submittedName>
</protein>
<comment type="caution">
    <text evidence="2">The sequence shown here is derived from an EMBL/GenBank/DDBJ whole genome shotgun (WGS) entry which is preliminary data.</text>
</comment>
<dbReference type="Proteomes" id="UP000289708">
    <property type="component" value="Unassembled WGS sequence"/>
</dbReference>
<dbReference type="Gene3D" id="3.40.50.150">
    <property type="entry name" value="Vaccinia Virus protein VP39"/>
    <property type="match status" value="1"/>
</dbReference>
<keyword evidence="3" id="KW-1185">Reference proteome</keyword>
<keyword evidence="2" id="KW-0808">Transferase</keyword>
<accession>A0A4Q0MCB7</accession>
<evidence type="ECO:0000259" key="1">
    <source>
        <dbReference type="Pfam" id="PF13649"/>
    </source>
</evidence>
<dbReference type="InterPro" id="IPR029063">
    <property type="entry name" value="SAM-dependent_MTases_sf"/>
</dbReference>
<sequence length="252" mass="27463">MPGHWLLARLGKRVLRPGGLELTEALLGDLAVAAGDDVVEFAPGLGRTAKRLVEAGPRSYLGVERDEDAARWTRGRLPNAANVGIRVGSAENAGIPGRSASVVVGEAMLTMNTQAHKERIVAEASRILRKGGRYGLHELAIVPDDAPEKVKKEIELALSQSIHVGARPLTESEWRALLETSGFSVRTVRFAPMHLLEPARMVADEGLPRTLLLLARILSNRTARKRILAMRRTFRRYEGSLHAISIVAAKPD</sequence>
<evidence type="ECO:0000313" key="3">
    <source>
        <dbReference type="Proteomes" id="UP000289708"/>
    </source>
</evidence>
<dbReference type="Pfam" id="PF13649">
    <property type="entry name" value="Methyltransf_25"/>
    <property type="match status" value="1"/>
</dbReference>
<proteinExistence type="predicted"/>
<dbReference type="SUPFAM" id="SSF53335">
    <property type="entry name" value="S-adenosyl-L-methionine-dependent methyltransferases"/>
    <property type="match status" value="1"/>
</dbReference>
<reference evidence="2 3" key="1">
    <citation type="submission" date="2018-12" db="EMBL/GenBank/DDBJ databases">
        <title>bacterium Hansschlegelia zhihuaiae S113.</title>
        <authorList>
            <person name="He J."/>
        </authorList>
    </citation>
    <scope>NUCLEOTIDE SEQUENCE [LARGE SCALE GENOMIC DNA]</scope>
    <source>
        <strain evidence="2 3">S 113</strain>
    </source>
</reference>
<dbReference type="CDD" id="cd02440">
    <property type="entry name" value="AdoMet_MTases"/>
    <property type="match status" value="1"/>
</dbReference>
<dbReference type="GO" id="GO:0032259">
    <property type="term" value="P:methylation"/>
    <property type="evidence" value="ECO:0007669"/>
    <property type="project" value="UniProtKB-KW"/>
</dbReference>
<dbReference type="GO" id="GO:0008168">
    <property type="term" value="F:methyltransferase activity"/>
    <property type="evidence" value="ECO:0007669"/>
    <property type="project" value="UniProtKB-KW"/>
</dbReference>
<feature type="domain" description="Methyltransferase" evidence="1">
    <location>
        <begin position="38"/>
        <end position="132"/>
    </location>
</feature>
<organism evidence="2 3">
    <name type="scientific">Hansschlegelia zhihuaiae</name>
    <dbReference type="NCBI Taxonomy" id="405005"/>
    <lineage>
        <taxon>Bacteria</taxon>
        <taxon>Pseudomonadati</taxon>
        <taxon>Pseudomonadota</taxon>
        <taxon>Alphaproteobacteria</taxon>
        <taxon>Hyphomicrobiales</taxon>
        <taxon>Methylopilaceae</taxon>
        <taxon>Hansschlegelia</taxon>
    </lineage>
</organism>
<dbReference type="EMBL" id="RYFI01000016">
    <property type="protein sequence ID" value="RXF70987.1"/>
    <property type="molecule type" value="Genomic_DNA"/>
</dbReference>
<evidence type="ECO:0000313" key="2">
    <source>
        <dbReference type="EMBL" id="RXF70987.1"/>
    </source>
</evidence>
<dbReference type="InterPro" id="IPR041698">
    <property type="entry name" value="Methyltransf_25"/>
</dbReference>
<dbReference type="OrthoDB" id="9765084at2"/>
<dbReference type="AlphaFoldDB" id="A0A4Q0MCB7"/>